<keyword evidence="4" id="KW-1185">Reference proteome</keyword>
<feature type="compositionally biased region" description="Basic and acidic residues" evidence="2">
    <location>
        <begin position="738"/>
        <end position="748"/>
    </location>
</feature>
<evidence type="ECO:0000313" key="3">
    <source>
        <dbReference type="EMBL" id="OMP11476.1"/>
    </source>
</evidence>
<accession>A0A1R3KWM3</accession>
<evidence type="ECO:0000256" key="1">
    <source>
        <dbReference type="SAM" id="Coils"/>
    </source>
</evidence>
<dbReference type="AlphaFoldDB" id="A0A1R3KWM3"/>
<name>A0A1R3KWM3_9ROSI</name>
<feature type="coiled-coil region" evidence="1">
    <location>
        <begin position="2"/>
        <end position="54"/>
    </location>
</feature>
<reference evidence="4" key="1">
    <citation type="submission" date="2013-09" db="EMBL/GenBank/DDBJ databases">
        <title>Corchorus olitorius genome sequencing.</title>
        <authorList>
            <person name="Alam M."/>
            <person name="Haque M.S."/>
            <person name="Islam M.S."/>
            <person name="Emdad E.M."/>
            <person name="Islam M.M."/>
            <person name="Ahmed B."/>
            <person name="Halim A."/>
            <person name="Hossen Q.M.M."/>
            <person name="Hossain M.Z."/>
            <person name="Ahmed R."/>
            <person name="Khan M.M."/>
            <person name="Islam R."/>
            <person name="Rashid M.M."/>
            <person name="Khan S.A."/>
            <person name="Rahman M.S."/>
            <person name="Alam M."/>
            <person name="Yahiya A.S."/>
            <person name="Khan M.S."/>
            <person name="Azam M.S."/>
            <person name="Haque T."/>
            <person name="Lashkar M.Z.H."/>
            <person name="Akhand A.I."/>
            <person name="Morshed G."/>
            <person name="Roy S."/>
            <person name="Uddin K.S."/>
            <person name="Rabeya T."/>
            <person name="Hossain A.S."/>
            <person name="Chowdhury A."/>
            <person name="Snigdha A.R."/>
            <person name="Mortoza M.S."/>
            <person name="Matin S.A."/>
            <person name="Hoque S.M.E."/>
            <person name="Islam M.K."/>
            <person name="Roy D.K."/>
            <person name="Haider R."/>
            <person name="Moosa M.M."/>
            <person name="Elias S.M."/>
            <person name="Hasan A.M."/>
            <person name="Jahan S."/>
            <person name="Shafiuddin M."/>
            <person name="Mahmood N."/>
            <person name="Shommy N.S."/>
        </authorList>
    </citation>
    <scope>NUCLEOTIDE SEQUENCE [LARGE SCALE GENOMIC DNA]</scope>
    <source>
        <strain evidence="4">cv. O-4</strain>
    </source>
</reference>
<dbReference type="PANTHER" id="PTHR31170:SF9">
    <property type="entry name" value="PROTEIN, PUTATIVE (DUF247)-RELATED"/>
    <property type="match status" value="1"/>
</dbReference>
<sequence length="946" mass="110570">MKVKMEENLEALCGEKKRLVEENECLMSINGLMNQNLESNAKEMEQLRNNGNSDPHIENKRLKDENARLRRRAGGINIDDSSVVVQLVKENAQLQHENKENQHEHSDQREKRASEQKEHTRSTDQWEIDIKDLIMKNPWRPSSRPCCIYRAHVLRDVDRAAFTPEFVSIGPLHHFDMNLKGMEETKVKYLEQFLQHASMTEKLHEQHGKFNTMKKKLKFLGWKNVTDQIETAPNDEFPCLGKFLGILTSLENDIRSSYAENLNHITSKEFLRIIFVDAAFIIELFLRDHFDSDGDPLLSRDYLPLFIRTDLWLLEHQLPFFVLQQLYDSAFGSFPDIYPPFLELICNYFEFYNHSTKYRPLRDVTAVTIVTRRAAGKSTFDKVIVAFFNRFFISGTERGNKKHKASSSFNLNQFQFTFVFTAEEQPRQEKSFLYHLDLYVMENQHEHSDQRKERASEQKERTGSTDQWEIDIKDLIMQNPWRPSSRPCCIYRAHVLRDVDRAAFTPEFVSIGPLHHFDNNLKGMEETKVKYLEQFLQHASMTEKLHEQHEQLNTLKKKLKFLGWKDVADQIETTPKDEFPCLGKFLGILTSLENDIRSSYAENLNHITSKEFLRIIFVDAAFIIELFLRDHFDSDGDPLLSRDYLPLFIRTDLWLLENQLPFFVLQQLYDSAFGSFPDIYPPFLELTCNYFEFYNAQEKPITREVNHFTDLLRAFYLPSPIDGEGSVSQMKPSCNNGKSEEKEENDHSNDDDDDDDDEDDDEDELLCYHLPSATRLHAAGVKFVASESKCLLDIKFSKGILEIPTLQLFDETVDCFRNLIALEQYHYEDKPFISDYLTFMDYLVDTGRDVDLLVENKIIKHWLGSNGEVARIFNSLCINICKGYINRRFFCLIEELNKYHDRPWNSWKATLYSQYFSTPWRSASTSAAIILLVLTLAQTIMAAIAL</sequence>
<proteinExistence type="predicted"/>
<dbReference type="STRING" id="93759.A0A1R3KWM3"/>
<evidence type="ECO:0000313" key="4">
    <source>
        <dbReference type="Proteomes" id="UP000187203"/>
    </source>
</evidence>
<feature type="compositionally biased region" description="Polar residues" evidence="2">
    <location>
        <begin position="726"/>
        <end position="737"/>
    </location>
</feature>
<feature type="region of interest" description="Disordered" evidence="2">
    <location>
        <begin position="94"/>
        <end position="124"/>
    </location>
</feature>
<feature type="region of interest" description="Disordered" evidence="2">
    <location>
        <begin position="723"/>
        <end position="762"/>
    </location>
</feature>
<dbReference type="EMBL" id="AWUE01010659">
    <property type="protein sequence ID" value="OMP11476.1"/>
    <property type="molecule type" value="Genomic_DNA"/>
</dbReference>
<feature type="compositionally biased region" description="Basic and acidic residues" evidence="2">
    <location>
        <begin position="96"/>
        <end position="124"/>
    </location>
</feature>
<dbReference type="Proteomes" id="UP000187203">
    <property type="component" value="Unassembled WGS sequence"/>
</dbReference>
<gene>
    <name evidence="3" type="ORF">COLO4_03792</name>
</gene>
<dbReference type="Pfam" id="PF03140">
    <property type="entry name" value="DUF247"/>
    <property type="match status" value="2"/>
</dbReference>
<dbReference type="PANTHER" id="PTHR31170">
    <property type="entry name" value="BNAC04G53230D PROTEIN"/>
    <property type="match status" value="1"/>
</dbReference>
<comment type="caution">
    <text evidence="3">The sequence shown here is derived from an EMBL/GenBank/DDBJ whole genome shotgun (WGS) entry which is preliminary data.</text>
</comment>
<dbReference type="OrthoDB" id="1378449at2759"/>
<feature type="compositionally biased region" description="Acidic residues" evidence="2">
    <location>
        <begin position="749"/>
        <end position="762"/>
    </location>
</feature>
<keyword evidence="1" id="KW-0175">Coiled coil</keyword>
<organism evidence="3 4">
    <name type="scientific">Corchorus olitorius</name>
    <dbReference type="NCBI Taxonomy" id="93759"/>
    <lineage>
        <taxon>Eukaryota</taxon>
        <taxon>Viridiplantae</taxon>
        <taxon>Streptophyta</taxon>
        <taxon>Embryophyta</taxon>
        <taxon>Tracheophyta</taxon>
        <taxon>Spermatophyta</taxon>
        <taxon>Magnoliopsida</taxon>
        <taxon>eudicotyledons</taxon>
        <taxon>Gunneridae</taxon>
        <taxon>Pentapetalae</taxon>
        <taxon>rosids</taxon>
        <taxon>malvids</taxon>
        <taxon>Malvales</taxon>
        <taxon>Malvaceae</taxon>
        <taxon>Grewioideae</taxon>
        <taxon>Apeibeae</taxon>
        <taxon>Corchorus</taxon>
    </lineage>
</organism>
<dbReference type="InterPro" id="IPR004158">
    <property type="entry name" value="DUF247_pln"/>
</dbReference>
<evidence type="ECO:0000256" key="2">
    <source>
        <dbReference type="SAM" id="MobiDB-lite"/>
    </source>
</evidence>
<protein>
    <submittedName>
        <fullName evidence="3">Uncharacterized protein</fullName>
    </submittedName>
</protein>